<feature type="compositionally biased region" description="Basic and acidic residues" evidence="1">
    <location>
        <begin position="852"/>
        <end position="862"/>
    </location>
</feature>
<evidence type="ECO:0008006" key="4">
    <source>
        <dbReference type="Google" id="ProtNLM"/>
    </source>
</evidence>
<dbReference type="GO" id="GO:1990334">
    <property type="term" value="C:Bfa1-Bub2 complex"/>
    <property type="evidence" value="ECO:0007669"/>
    <property type="project" value="InterPro"/>
</dbReference>
<proteinExistence type="predicted"/>
<dbReference type="GO" id="GO:0044732">
    <property type="term" value="C:mitotic spindle pole body"/>
    <property type="evidence" value="ECO:0007669"/>
    <property type="project" value="TreeGrafter"/>
</dbReference>
<feature type="compositionally biased region" description="Basic and acidic residues" evidence="1">
    <location>
        <begin position="892"/>
        <end position="904"/>
    </location>
</feature>
<feature type="compositionally biased region" description="Acidic residues" evidence="1">
    <location>
        <begin position="209"/>
        <end position="221"/>
    </location>
</feature>
<dbReference type="AlphaFoldDB" id="A0A1E3JGT4"/>
<dbReference type="EMBL" id="MEKH01000011">
    <property type="protein sequence ID" value="ODO00070.1"/>
    <property type="molecule type" value="Genomic_DNA"/>
</dbReference>
<feature type="region of interest" description="Disordered" evidence="1">
    <location>
        <begin position="487"/>
        <end position="576"/>
    </location>
</feature>
<feature type="compositionally biased region" description="Acidic residues" evidence="1">
    <location>
        <begin position="1052"/>
        <end position="1069"/>
    </location>
</feature>
<gene>
    <name evidence="2" type="ORF">I350_06694</name>
</gene>
<feature type="compositionally biased region" description="Polar residues" evidence="1">
    <location>
        <begin position="693"/>
        <end position="709"/>
    </location>
</feature>
<feature type="compositionally biased region" description="Polar residues" evidence="1">
    <location>
        <begin position="774"/>
        <end position="785"/>
    </location>
</feature>
<feature type="compositionally biased region" description="Basic residues" evidence="1">
    <location>
        <begin position="634"/>
        <end position="643"/>
    </location>
</feature>
<feature type="compositionally biased region" description="Polar residues" evidence="1">
    <location>
        <begin position="816"/>
        <end position="827"/>
    </location>
</feature>
<feature type="compositionally biased region" description="Low complexity" evidence="1">
    <location>
        <begin position="107"/>
        <end position="126"/>
    </location>
</feature>
<dbReference type="InterPro" id="IPR034586">
    <property type="entry name" value="Bfa1/Byr4"/>
</dbReference>
<reference evidence="2 3" key="1">
    <citation type="submission" date="2016-06" db="EMBL/GenBank/DDBJ databases">
        <title>Evolution of pathogenesis and genome organization in the Tremellales.</title>
        <authorList>
            <person name="Cuomo C."/>
            <person name="Litvintseva A."/>
            <person name="Heitman J."/>
            <person name="Chen Y."/>
            <person name="Sun S."/>
            <person name="Springer D."/>
            <person name="Dromer F."/>
            <person name="Young S."/>
            <person name="Zeng Q."/>
            <person name="Chapman S."/>
            <person name="Gujja S."/>
            <person name="Saif S."/>
            <person name="Birren B."/>
        </authorList>
    </citation>
    <scope>NUCLEOTIDE SEQUENCE [LARGE SCALE GENOMIC DNA]</scope>
    <source>
        <strain evidence="2 3">CBS 6273</strain>
    </source>
</reference>
<accession>A0A1E3JGT4</accession>
<feature type="compositionally biased region" description="Basic and acidic residues" evidence="1">
    <location>
        <begin position="665"/>
        <end position="680"/>
    </location>
</feature>
<feature type="compositionally biased region" description="Low complexity" evidence="1">
    <location>
        <begin position="839"/>
        <end position="849"/>
    </location>
</feature>
<comment type="caution">
    <text evidence="2">The sequence shown here is derived from an EMBL/GenBank/DDBJ whole genome shotgun (WGS) entry which is preliminary data.</text>
</comment>
<name>A0A1E3JGT4_9TREE</name>
<feature type="region of interest" description="Disordered" evidence="1">
    <location>
        <begin position="1153"/>
        <end position="1176"/>
    </location>
</feature>
<dbReference type="GO" id="GO:0001100">
    <property type="term" value="P:negative regulation of exit from mitosis"/>
    <property type="evidence" value="ECO:0007669"/>
    <property type="project" value="InterPro"/>
</dbReference>
<feature type="region of interest" description="Disordered" evidence="1">
    <location>
        <begin position="1051"/>
        <end position="1107"/>
    </location>
</feature>
<feature type="compositionally biased region" description="Acidic residues" evidence="1">
    <location>
        <begin position="293"/>
        <end position="304"/>
    </location>
</feature>
<evidence type="ECO:0000313" key="2">
    <source>
        <dbReference type="EMBL" id="ODO00070.1"/>
    </source>
</evidence>
<feature type="compositionally biased region" description="Acidic residues" evidence="1">
    <location>
        <begin position="83"/>
        <end position="93"/>
    </location>
</feature>
<protein>
    <recommendedName>
        <fullName evidence="4">GTPase activator</fullName>
    </recommendedName>
</protein>
<feature type="region of interest" description="Disordered" evidence="1">
    <location>
        <begin position="185"/>
        <end position="474"/>
    </location>
</feature>
<feature type="compositionally biased region" description="Acidic residues" evidence="1">
    <location>
        <begin position="425"/>
        <end position="434"/>
    </location>
</feature>
<feature type="compositionally biased region" description="Polar residues" evidence="1">
    <location>
        <begin position="318"/>
        <end position="331"/>
    </location>
</feature>
<feature type="compositionally biased region" description="Low complexity" evidence="1">
    <location>
        <begin position="26"/>
        <end position="60"/>
    </location>
</feature>
<feature type="compositionally biased region" description="Acidic residues" evidence="1">
    <location>
        <begin position="361"/>
        <end position="370"/>
    </location>
</feature>
<feature type="compositionally biased region" description="Basic and acidic residues" evidence="1">
    <location>
        <begin position="917"/>
        <end position="939"/>
    </location>
</feature>
<evidence type="ECO:0000256" key="1">
    <source>
        <dbReference type="SAM" id="MobiDB-lite"/>
    </source>
</evidence>
<feature type="compositionally biased region" description="Pro residues" evidence="1">
    <location>
        <begin position="739"/>
        <end position="753"/>
    </location>
</feature>
<dbReference type="Proteomes" id="UP000095149">
    <property type="component" value="Unassembled WGS sequence"/>
</dbReference>
<dbReference type="OrthoDB" id="19159at2759"/>
<feature type="compositionally biased region" description="Polar residues" evidence="1">
    <location>
        <begin position="61"/>
        <end position="75"/>
    </location>
</feature>
<feature type="region of interest" description="Disordered" evidence="1">
    <location>
        <begin position="1"/>
        <end position="154"/>
    </location>
</feature>
<evidence type="ECO:0000313" key="3">
    <source>
        <dbReference type="Proteomes" id="UP000095149"/>
    </source>
</evidence>
<dbReference type="GO" id="GO:0005096">
    <property type="term" value="F:GTPase activator activity"/>
    <property type="evidence" value="ECO:0007669"/>
    <property type="project" value="InterPro"/>
</dbReference>
<sequence>MSPVPPPPGVFVPSDDWTDDPSFDLSPNASQLALPASPSPSSSSSHRSSISRSHTSSPLRQSFSSAGKSSGLNLRQHQKQEMDALDDDFDLPEGDLPPLSPRPTPKSQSRPRSSTASSSSSLITRTVVGSGPQGVGTVTKMGVTSPPTRSGVMAGTVKARARALEKAWEADVDLDELDQAVDKAESVGGTLRTKPSFHGRPLPPKDLPGEDALDGFGDLDDATFKPSKSQLPPRPSPSPSPSLSKTGTVNSDKAAGWERFGSGSSKGGSLRMKPSFEGRPLAPIQREQAGADALDDFADFDDDEATFKPPKSVLPTKKASSSKMKTISLESVSRGGTLKMQPSLEGRPLAPPKHKLPGADALDDFDDLDDDTFRPTKSQLPPKPSNPKMGSIPFDQGWENFGQVAGRRLLSPPRKTRPGAQALDDFPDLEDEDQATLKAGATIKALLPPPKGNKPSVSSIPDAPAEDPELEADFALPLNLTNLALASQPAAKPRRKGPRDSAASTVVSEWDSPGASSAASGRKQGWGWGSEDSPSGKRKSETSATSVSDDLEKEETKKEGDLLDEEEDLESGLVFEPAFFSSDRAEDLNSILDRKRRPQFAHQPQTPPGARRGGDDSFEDGLMLDEPGVELSRHRLRAQKRARDKLPAPGSTLRKGIQPQPQKTVVKEREKAWEKQREAAWGRNTPVQRERTQSSLGMSLRSHSVSTVARETPRGAEPAVTGREKEAMRSRSGHLHSMLPPPPPVPSSQPPTPSSSRLRHQKSHYQIGAPPQSPSLTRKQSLSSLQDAIAERNFGTHHIDALPPPPVPTNRYHNSTSRLTMPTSSSRAKIRPPVTSLFPASSPSSASTTMSDQRDRDREIRSRMYSTPIPRMVDVPKKSRNYGDGTELDGIDDLRVEEDAREAQRSMVGLGLGKPSRQVDHEPRTTSHGKEKSEKEERRKKSGGTTTTGLATKKVRRRGLIKHLGGTDKRKVVGEMIWNPNTLRWEGNEAVLRDFDTISSSRPALITHYTGSSVGVGGLSSPVASVAAAAPRIVKDMQFDPVQMKWVSVHPEDEEPDPFEGMADDEDEETGRGTIRAGAGRKYVPIGGSSSSMGSMGPGSTAATSSTWSHRMASESSMATSAASWEDRASHHVGVAISSELWSECKEAEERHRKEMKGWGLRVPSGSSELRERERREEKRLWEIRHLAMKS</sequence>
<organism evidence="2 3">
    <name type="scientific">Cryptococcus amylolentus CBS 6273</name>
    <dbReference type="NCBI Taxonomy" id="1296118"/>
    <lineage>
        <taxon>Eukaryota</taxon>
        <taxon>Fungi</taxon>
        <taxon>Dikarya</taxon>
        <taxon>Basidiomycota</taxon>
        <taxon>Agaricomycotina</taxon>
        <taxon>Tremellomycetes</taxon>
        <taxon>Tremellales</taxon>
        <taxon>Cryptococcaceae</taxon>
        <taxon>Cryptococcus</taxon>
    </lineage>
</organism>
<dbReference type="PANTHER" id="PTHR35140">
    <property type="entry name" value="MITOTIC CHECK POINT PROTEIN BFA1"/>
    <property type="match status" value="1"/>
</dbReference>
<dbReference type="PANTHER" id="PTHR35140:SF1">
    <property type="entry name" value="MITOTIC CHECK POINT PROTEIN BFA1"/>
    <property type="match status" value="1"/>
</dbReference>
<feature type="region of interest" description="Disordered" evidence="1">
    <location>
        <begin position="816"/>
        <end position="956"/>
    </location>
</feature>
<feature type="compositionally biased region" description="Pro residues" evidence="1">
    <location>
        <begin position="1"/>
        <end position="10"/>
    </location>
</feature>
<feature type="compositionally biased region" description="Low complexity" evidence="1">
    <location>
        <begin position="1072"/>
        <end position="1100"/>
    </location>
</feature>
<feature type="region of interest" description="Disordered" evidence="1">
    <location>
        <begin position="590"/>
        <end position="785"/>
    </location>
</feature>